<evidence type="ECO:0000313" key="4">
    <source>
        <dbReference type="Proteomes" id="UP000269721"/>
    </source>
</evidence>
<keyword evidence="2" id="KW-1133">Transmembrane helix</keyword>
<evidence type="ECO:0000256" key="1">
    <source>
        <dbReference type="SAM" id="MobiDB-lite"/>
    </source>
</evidence>
<reference evidence="4" key="1">
    <citation type="journal article" date="2018" name="Nat. Microbiol.">
        <title>Leveraging single-cell genomics to expand the fungal tree of life.</title>
        <authorList>
            <person name="Ahrendt S.R."/>
            <person name="Quandt C.A."/>
            <person name="Ciobanu D."/>
            <person name="Clum A."/>
            <person name="Salamov A."/>
            <person name="Andreopoulos B."/>
            <person name="Cheng J.F."/>
            <person name="Woyke T."/>
            <person name="Pelin A."/>
            <person name="Henrissat B."/>
            <person name="Reynolds N.K."/>
            <person name="Benny G.L."/>
            <person name="Smith M.E."/>
            <person name="James T.Y."/>
            <person name="Grigoriev I.V."/>
        </authorList>
    </citation>
    <scope>NUCLEOTIDE SEQUENCE [LARGE SCALE GENOMIC DNA]</scope>
</reference>
<dbReference type="Proteomes" id="UP000269721">
    <property type="component" value="Unassembled WGS sequence"/>
</dbReference>
<keyword evidence="2" id="KW-0812">Transmembrane</keyword>
<protein>
    <submittedName>
        <fullName evidence="3">Uncharacterized protein</fullName>
    </submittedName>
</protein>
<feature type="transmembrane region" description="Helical" evidence="2">
    <location>
        <begin position="369"/>
        <end position="394"/>
    </location>
</feature>
<evidence type="ECO:0000313" key="3">
    <source>
        <dbReference type="EMBL" id="RKO90026.1"/>
    </source>
</evidence>
<keyword evidence="4" id="KW-1185">Reference proteome</keyword>
<proteinExistence type="predicted"/>
<feature type="region of interest" description="Disordered" evidence="1">
    <location>
        <begin position="1"/>
        <end position="30"/>
    </location>
</feature>
<keyword evidence="2" id="KW-0472">Membrane</keyword>
<feature type="region of interest" description="Disordered" evidence="1">
    <location>
        <begin position="157"/>
        <end position="195"/>
    </location>
</feature>
<name>A0A4P9WHL0_9FUNG</name>
<organism evidence="3 4">
    <name type="scientific">Blyttiomyces helicus</name>
    <dbReference type="NCBI Taxonomy" id="388810"/>
    <lineage>
        <taxon>Eukaryota</taxon>
        <taxon>Fungi</taxon>
        <taxon>Fungi incertae sedis</taxon>
        <taxon>Chytridiomycota</taxon>
        <taxon>Chytridiomycota incertae sedis</taxon>
        <taxon>Chytridiomycetes</taxon>
        <taxon>Chytridiomycetes incertae sedis</taxon>
        <taxon>Blyttiomyces</taxon>
    </lineage>
</organism>
<dbReference type="EMBL" id="KZ995762">
    <property type="protein sequence ID" value="RKO90026.1"/>
    <property type="molecule type" value="Genomic_DNA"/>
</dbReference>
<accession>A0A4P9WHL0</accession>
<sequence>MEPEDNGLEAVGSRRALSPGTSCGRGRGTAVDPGVGDVAGRMCPRDDGLVQRVGGASLGPVLVKKLHDIEPPDSRRGVHRPHYAALHARLVQEADNLQRAFINRGAEVEKAGHHVRRVDAACCYDGLSVNGSNTVIVEKADEWNIVGFRGVKDGLPGGDAVVPKREKNVDGVPPSASHGSNDWRSPQDPARPIPQQPLLLPEHVDVALLLTNFPSLVLAFSVPKFFIDAIPPPTRPCPLGADPTEKREGVRVEGVDRSLDRASQLAGENLLPKNGLAAQRDGEERQDRVDEFGREVGWRGVGHPSVGVSQSWAAMEGDDEGAVIRTYDDRGMTGMCSVKWFLGSNRLSRAKKLFYGVRPVVIVDEALCLAAATFILSFNWITFAIVGTAALAYLSHEQKVDRCVSKQRDNVVKHAQFLSALGNIDQMKKRFGELGKFKKQLVFECFWLLKDGGRG</sequence>
<dbReference type="AlphaFoldDB" id="A0A4P9WHL0"/>
<evidence type="ECO:0000256" key="2">
    <source>
        <dbReference type="SAM" id="Phobius"/>
    </source>
</evidence>
<gene>
    <name evidence="3" type="ORF">BDK51DRAFT_42679</name>
</gene>